<evidence type="ECO:0000313" key="4">
    <source>
        <dbReference type="EMBL" id="TGJ88279.1"/>
    </source>
</evidence>
<organism evidence="4 5">
    <name type="scientific">Xylaria hypoxylon</name>
    <dbReference type="NCBI Taxonomy" id="37992"/>
    <lineage>
        <taxon>Eukaryota</taxon>
        <taxon>Fungi</taxon>
        <taxon>Dikarya</taxon>
        <taxon>Ascomycota</taxon>
        <taxon>Pezizomycotina</taxon>
        <taxon>Sordariomycetes</taxon>
        <taxon>Xylariomycetidae</taxon>
        <taxon>Xylariales</taxon>
        <taxon>Xylariaceae</taxon>
        <taxon>Xylaria</taxon>
    </lineage>
</organism>
<dbReference type="PANTHER" id="PTHR33365">
    <property type="entry name" value="YALI0B05434P"/>
    <property type="match status" value="1"/>
</dbReference>
<dbReference type="InterPro" id="IPR021765">
    <property type="entry name" value="UstYa-like"/>
</dbReference>
<evidence type="ECO:0000313" key="5">
    <source>
        <dbReference type="Proteomes" id="UP000297716"/>
    </source>
</evidence>
<proteinExistence type="inferred from homology"/>
<dbReference type="GO" id="GO:0043386">
    <property type="term" value="P:mycotoxin biosynthetic process"/>
    <property type="evidence" value="ECO:0007669"/>
    <property type="project" value="InterPro"/>
</dbReference>
<accession>A0A4Z0YV48</accession>
<comment type="caution">
    <text evidence="4">The sequence shown here is derived from an EMBL/GenBank/DDBJ whole genome shotgun (WGS) entry which is preliminary data.</text>
</comment>
<dbReference type="Proteomes" id="UP000297716">
    <property type="component" value="Unassembled WGS sequence"/>
</dbReference>
<keyword evidence="3" id="KW-0812">Transmembrane</keyword>
<protein>
    <recommendedName>
        <fullName evidence="6">Cyclochlorotine biosynthesis protein O</fullName>
    </recommendedName>
</protein>
<feature type="transmembrane region" description="Helical" evidence="3">
    <location>
        <begin position="53"/>
        <end position="71"/>
    </location>
</feature>
<reference evidence="4 5" key="1">
    <citation type="submission" date="2019-03" db="EMBL/GenBank/DDBJ databases">
        <title>Draft genome sequence of Xylaria hypoxylon DSM 108379, a ubiquitous saprotrophic-parasitic fungi on hardwood.</title>
        <authorList>
            <person name="Buettner E."/>
            <person name="Leonhardt S."/>
            <person name="Gebauer A.M."/>
            <person name="Liers C."/>
            <person name="Hofrichter M."/>
            <person name="Kellner H."/>
        </authorList>
    </citation>
    <scope>NUCLEOTIDE SEQUENCE [LARGE SCALE GENOMIC DNA]</scope>
    <source>
        <strain evidence="4 5">DSM 108379</strain>
    </source>
</reference>
<evidence type="ECO:0008006" key="6">
    <source>
        <dbReference type="Google" id="ProtNLM"/>
    </source>
</evidence>
<keyword evidence="5" id="KW-1185">Reference proteome</keyword>
<name>A0A4Z0YV48_9PEZI</name>
<gene>
    <name evidence="4" type="ORF">E0Z10_g436</name>
</gene>
<comment type="similarity">
    <text evidence="1">Belongs to the ustYa family.</text>
</comment>
<evidence type="ECO:0000256" key="3">
    <source>
        <dbReference type="SAM" id="Phobius"/>
    </source>
</evidence>
<dbReference type="Pfam" id="PF11807">
    <property type="entry name" value="UstYa"/>
    <property type="match status" value="1"/>
</dbReference>
<evidence type="ECO:0000256" key="1">
    <source>
        <dbReference type="ARBA" id="ARBA00035112"/>
    </source>
</evidence>
<keyword evidence="3" id="KW-0472">Membrane</keyword>
<sequence>MSPYEAIKQKTEEESENDEVLPSQTATEIGEPDGYDSDSNWKQRQRRLPRWRLTDIGLVLLILVSNLLWFLSSRIWVQPTVKDLDYFGIPNKIMVPFDHDWTDIKDGGNGSSRYAEDKWKGVFPTLGSSVAVSEEFVKQHGLPPSVRSLERSDEFVYQVAGYHQLHCLWEIRKQLYEPSGLSTLDSKLRRDHILHCVEAVRQALYCFLDPTLINLEPKWPHVPNGQKHLHAAKSMNFSTLYETNTEVLVFQN</sequence>
<evidence type="ECO:0000256" key="2">
    <source>
        <dbReference type="SAM" id="MobiDB-lite"/>
    </source>
</evidence>
<keyword evidence="3" id="KW-1133">Transmembrane helix</keyword>
<dbReference type="PANTHER" id="PTHR33365:SF6">
    <property type="entry name" value="OXIDASE USTYA"/>
    <property type="match status" value="1"/>
</dbReference>
<feature type="region of interest" description="Disordered" evidence="2">
    <location>
        <begin position="1"/>
        <end position="41"/>
    </location>
</feature>
<dbReference type="AlphaFoldDB" id="A0A4Z0YV48"/>
<dbReference type="EMBL" id="SKBN01000004">
    <property type="protein sequence ID" value="TGJ88279.1"/>
    <property type="molecule type" value="Genomic_DNA"/>
</dbReference>
<dbReference type="OrthoDB" id="3687641at2759"/>